<dbReference type="AlphaFoldDB" id="A0AAV5AHP6"/>
<keyword evidence="2" id="KW-0812">Transmembrane</keyword>
<keyword evidence="4" id="KW-1133">Transmembrane helix</keyword>
<dbReference type="InterPro" id="IPR039205">
    <property type="entry name" value="NDUFA11"/>
</dbReference>
<dbReference type="Proteomes" id="UP001050691">
    <property type="component" value="Unassembled WGS sequence"/>
</dbReference>
<dbReference type="GO" id="GO:0045271">
    <property type="term" value="C:respiratory chain complex I"/>
    <property type="evidence" value="ECO:0007669"/>
    <property type="project" value="InterPro"/>
</dbReference>
<evidence type="ECO:0000313" key="8">
    <source>
        <dbReference type="Proteomes" id="UP001050691"/>
    </source>
</evidence>
<evidence type="ECO:0000256" key="5">
    <source>
        <dbReference type="ARBA" id="ARBA00023128"/>
    </source>
</evidence>
<organism evidence="7 8">
    <name type="scientific">Clathrus columnatus</name>
    <dbReference type="NCBI Taxonomy" id="1419009"/>
    <lineage>
        <taxon>Eukaryota</taxon>
        <taxon>Fungi</taxon>
        <taxon>Dikarya</taxon>
        <taxon>Basidiomycota</taxon>
        <taxon>Agaricomycotina</taxon>
        <taxon>Agaricomycetes</taxon>
        <taxon>Phallomycetidae</taxon>
        <taxon>Phallales</taxon>
        <taxon>Clathraceae</taxon>
        <taxon>Clathrus</taxon>
    </lineage>
</organism>
<evidence type="ECO:0000313" key="7">
    <source>
        <dbReference type="EMBL" id="GJJ13890.1"/>
    </source>
</evidence>
<dbReference type="PANTHER" id="PTHR21382:SF1">
    <property type="entry name" value="NADH DEHYDROGENASE [UBIQUINONE] 1 ALPHA SUBCOMPLEX SUBUNIT 11"/>
    <property type="match status" value="1"/>
</dbReference>
<keyword evidence="5" id="KW-0496">Mitochondrion</keyword>
<evidence type="ECO:0000256" key="1">
    <source>
        <dbReference type="ARBA" id="ARBA00004448"/>
    </source>
</evidence>
<dbReference type="PANTHER" id="PTHR21382">
    <property type="entry name" value="NADH-UBIQUINONE OXIDOREDUCTASE SUBUNIT"/>
    <property type="match status" value="1"/>
</dbReference>
<dbReference type="GO" id="GO:0006120">
    <property type="term" value="P:mitochondrial electron transport, NADH to ubiquinone"/>
    <property type="evidence" value="ECO:0007669"/>
    <property type="project" value="InterPro"/>
</dbReference>
<evidence type="ECO:0000256" key="6">
    <source>
        <dbReference type="ARBA" id="ARBA00023136"/>
    </source>
</evidence>
<gene>
    <name evidence="7" type="ORF">Clacol_008147</name>
</gene>
<dbReference type="Pfam" id="PF02466">
    <property type="entry name" value="Tim17"/>
    <property type="match status" value="1"/>
</dbReference>
<evidence type="ECO:0000256" key="2">
    <source>
        <dbReference type="ARBA" id="ARBA00022692"/>
    </source>
</evidence>
<proteinExistence type="predicted"/>
<comment type="subcellular location">
    <subcellularLocation>
        <location evidence="1">Mitochondrion inner membrane</location>
        <topology evidence="1">Multi-pass membrane protein</topology>
    </subcellularLocation>
</comment>
<dbReference type="GO" id="GO:0005743">
    <property type="term" value="C:mitochondrial inner membrane"/>
    <property type="evidence" value="ECO:0007669"/>
    <property type="project" value="UniProtKB-SubCell"/>
</dbReference>
<evidence type="ECO:0008006" key="9">
    <source>
        <dbReference type="Google" id="ProtNLM"/>
    </source>
</evidence>
<accession>A0AAV5AHP6</accession>
<comment type="caution">
    <text evidence="7">The sequence shown here is derived from an EMBL/GenBank/DDBJ whole genome shotgun (WGS) entry which is preliminary data.</text>
</comment>
<evidence type="ECO:0000256" key="4">
    <source>
        <dbReference type="ARBA" id="ARBA00022989"/>
    </source>
</evidence>
<keyword evidence="6" id="KW-0472">Membrane</keyword>
<protein>
    <recommendedName>
        <fullName evidence="9">Complex I-B14.7</fullName>
    </recommendedName>
</protein>
<reference evidence="7" key="1">
    <citation type="submission" date="2021-10" db="EMBL/GenBank/DDBJ databases">
        <title>De novo Genome Assembly of Clathrus columnatus (Basidiomycota, Fungi) Using Illumina and Nanopore Sequence Data.</title>
        <authorList>
            <person name="Ogiso-Tanaka E."/>
            <person name="Itagaki H."/>
            <person name="Hosoya T."/>
            <person name="Hosaka K."/>
        </authorList>
    </citation>
    <scope>NUCLEOTIDE SEQUENCE</scope>
    <source>
        <strain evidence="7">MO-923</strain>
    </source>
</reference>
<name>A0AAV5AHP6_9AGAM</name>
<keyword evidence="8" id="KW-1185">Reference proteome</keyword>
<sequence>MSDLENQTPPEAYEERPALRNGVIVGAQGAALGTLVASVQNALQQHNRGAFGLLTRSGGTIGFFEHKVTSLSLTKPLFFCRLSIAAMAGIFAFTDSYVSNLRQTRDPINGAIAGCAAGLLAGARGRSIPKGLASCAAIGAVVGSFDAAGSSFRGDGRDREHVLSKEERRRRFFKHDPLVSGVHLPGNS</sequence>
<evidence type="ECO:0000256" key="3">
    <source>
        <dbReference type="ARBA" id="ARBA00022792"/>
    </source>
</evidence>
<dbReference type="EMBL" id="BPWL01000009">
    <property type="protein sequence ID" value="GJJ13890.1"/>
    <property type="molecule type" value="Genomic_DNA"/>
</dbReference>
<keyword evidence="3" id="KW-0999">Mitochondrion inner membrane</keyword>